<dbReference type="SMART" id="SM00406">
    <property type="entry name" value="IGv"/>
    <property type="match status" value="1"/>
</dbReference>
<evidence type="ECO:0000256" key="1">
    <source>
        <dbReference type="ARBA" id="ARBA00022729"/>
    </source>
</evidence>
<dbReference type="InterPro" id="IPR003599">
    <property type="entry name" value="Ig_sub"/>
</dbReference>
<keyword evidence="8" id="KW-1185">Reference proteome</keyword>
<reference evidence="7" key="2">
    <citation type="submission" date="2020-02" db="EMBL/GenBank/DDBJ databases">
        <title>Esox lucius (northern pike) genome, fEsoLuc1, primary haplotype.</title>
        <authorList>
            <person name="Myers G."/>
            <person name="Karagic N."/>
            <person name="Meyer A."/>
            <person name="Pippel M."/>
            <person name="Reichard M."/>
            <person name="Winkler S."/>
            <person name="Tracey A."/>
            <person name="Sims Y."/>
            <person name="Howe K."/>
            <person name="Rhie A."/>
            <person name="Formenti G."/>
            <person name="Durbin R."/>
            <person name="Fedrigo O."/>
            <person name="Jarvis E.D."/>
        </authorList>
    </citation>
    <scope>NUCLEOTIDE SEQUENCE [LARGE SCALE GENOMIC DNA]</scope>
</reference>
<evidence type="ECO:0000259" key="5">
    <source>
        <dbReference type="SMART" id="SM00406"/>
    </source>
</evidence>
<accession>A0A3P8XYQ4</accession>
<dbReference type="GeneTree" id="ENSGT01030000234557"/>
<name>A0A3P8XYQ4_ESOLU</name>
<dbReference type="OMA" id="FCAFMRA"/>
<keyword evidence="1" id="KW-0732">Signal</keyword>
<keyword evidence="2" id="KW-1064">Adaptive immunity</keyword>
<feature type="domain" description="Immunoglobulin" evidence="6">
    <location>
        <begin position="32"/>
        <end position="133"/>
    </location>
</feature>
<protein>
    <recommendedName>
        <fullName evidence="9">Ig-like domain-containing protein</fullName>
    </recommendedName>
</protein>
<evidence type="ECO:0000313" key="7">
    <source>
        <dbReference type="Ensembl" id="ENSELUP00000009573.3"/>
    </source>
</evidence>
<evidence type="ECO:0000259" key="6">
    <source>
        <dbReference type="SMART" id="SM00409"/>
    </source>
</evidence>
<keyword evidence="2" id="KW-0391">Immunity</keyword>
<reference evidence="8" key="1">
    <citation type="journal article" date="2014" name="PLoS ONE">
        <title>The genome and linkage map of the northern pike (Esox lucius): conserved synteny revealed between the salmonid sister group and the Neoteleostei.</title>
        <authorList>
            <person name="Rondeau E.B."/>
            <person name="Minkley D.R."/>
            <person name="Leong J.S."/>
            <person name="Messmer A.M."/>
            <person name="Jantzen J.R."/>
            <person name="von Schalburg K.R."/>
            <person name="Lemon C."/>
            <person name="Bird N.H."/>
            <person name="Koop B.F."/>
        </authorList>
    </citation>
    <scope>NUCLEOTIDE SEQUENCE</scope>
</reference>
<feature type="domain" description="Immunoglobulin V-set" evidence="5">
    <location>
        <begin position="42"/>
        <end position="120"/>
    </location>
</feature>
<dbReference type="AlphaFoldDB" id="A0A3P8XYQ4"/>
<dbReference type="InterPro" id="IPR013783">
    <property type="entry name" value="Ig-like_fold"/>
</dbReference>
<organism evidence="7 8">
    <name type="scientific">Esox lucius</name>
    <name type="common">Northern pike</name>
    <dbReference type="NCBI Taxonomy" id="8010"/>
    <lineage>
        <taxon>Eukaryota</taxon>
        <taxon>Metazoa</taxon>
        <taxon>Chordata</taxon>
        <taxon>Craniata</taxon>
        <taxon>Vertebrata</taxon>
        <taxon>Euteleostomi</taxon>
        <taxon>Actinopterygii</taxon>
        <taxon>Neopterygii</taxon>
        <taxon>Teleostei</taxon>
        <taxon>Protacanthopterygii</taxon>
        <taxon>Esociformes</taxon>
        <taxon>Esocidae</taxon>
        <taxon>Esox</taxon>
    </lineage>
</organism>
<dbReference type="Ensembl" id="ENSELUT00000003618.3">
    <property type="protein sequence ID" value="ENSELUP00000009573.3"/>
    <property type="gene ID" value="ENSELUG00000038642.1"/>
</dbReference>
<reference evidence="7" key="3">
    <citation type="submission" date="2025-05" db="UniProtKB">
        <authorList>
            <consortium name="Ensembl"/>
        </authorList>
    </citation>
    <scope>IDENTIFICATION</scope>
</reference>
<dbReference type="InterPro" id="IPR013106">
    <property type="entry name" value="Ig_V-set"/>
</dbReference>
<evidence type="ECO:0000256" key="2">
    <source>
        <dbReference type="ARBA" id="ARBA00023130"/>
    </source>
</evidence>
<dbReference type="Proteomes" id="UP000265140">
    <property type="component" value="Chromosome 3"/>
</dbReference>
<evidence type="ECO:0008006" key="9">
    <source>
        <dbReference type="Google" id="ProtNLM"/>
    </source>
</evidence>
<dbReference type="GO" id="GO:0002250">
    <property type="term" value="P:adaptive immune response"/>
    <property type="evidence" value="ECO:0007669"/>
    <property type="project" value="UniProtKB-KW"/>
</dbReference>
<dbReference type="SMART" id="SM00409">
    <property type="entry name" value="IG"/>
    <property type="match status" value="1"/>
</dbReference>
<dbReference type="Bgee" id="ENSELUG00000025973">
    <property type="expression patterns" value="Expressed in spleen and 1 other cell type or tissue"/>
</dbReference>
<evidence type="ECO:0000313" key="8">
    <source>
        <dbReference type="Proteomes" id="UP000265140"/>
    </source>
</evidence>
<dbReference type="SUPFAM" id="SSF48726">
    <property type="entry name" value="Immunoglobulin"/>
    <property type="match status" value="1"/>
</dbReference>
<dbReference type="PANTHER" id="PTHR19367:SF18">
    <property type="entry name" value="T CELL RECEPTOR ALPHA VARIABLE 16"/>
    <property type="match status" value="1"/>
</dbReference>
<evidence type="ECO:0000256" key="3">
    <source>
        <dbReference type="ARBA" id="ARBA00023170"/>
    </source>
</evidence>
<proteinExistence type="predicted"/>
<keyword evidence="3" id="KW-0675">Receptor</keyword>
<dbReference type="InterPro" id="IPR051287">
    <property type="entry name" value="TCR_variable_region"/>
</dbReference>
<dbReference type="Ensembl" id="ENSELUT00000047926.2">
    <property type="protein sequence ID" value="ENSELUP00000074906.2"/>
    <property type="gene ID" value="ENSELUG00000037771.1"/>
</dbReference>
<dbReference type="InParanoid" id="A0A3P8XYQ4"/>
<dbReference type="STRING" id="8010.ENSELUP00000009573"/>
<dbReference type="Gene3D" id="2.60.40.10">
    <property type="entry name" value="Immunoglobulins"/>
    <property type="match status" value="1"/>
</dbReference>
<dbReference type="PANTHER" id="PTHR19367">
    <property type="entry name" value="T-CELL RECEPTOR ALPHA CHAIN V REGION"/>
    <property type="match status" value="1"/>
</dbReference>
<keyword evidence="4" id="KW-0393">Immunoglobulin domain</keyword>
<accession>A0A6Q2ZAY8</accession>
<dbReference type="OMA" id="CTFREST"/>
<dbReference type="Pfam" id="PF07686">
    <property type="entry name" value="V-set"/>
    <property type="match status" value="1"/>
</dbReference>
<dbReference type="Proteomes" id="UP000265140">
    <property type="component" value="Chromosome 21"/>
</dbReference>
<sequence length="167" mass="18994">LTKHTTWTKRYMPFRQTPPHGLLLNTVQHEPTVDVIAVEGQSTTLSCKFTTDQTPYLFWYKQQGNSNPVFMMRKDTFSPGETATEFKERFYANLSITTKSVPLMIQRLQPSDSAVYYCALKPTVATGCTYTVQKLCVHISVFPLLCVVYCFIRSSGVMTSSSFHILQ</sequence>
<evidence type="ECO:0000256" key="4">
    <source>
        <dbReference type="ARBA" id="ARBA00023319"/>
    </source>
</evidence>
<dbReference type="InterPro" id="IPR036179">
    <property type="entry name" value="Ig-like_dom_sf"/>
</dbReference>